<evidence type="ECO:0000256" key="4">
    <source>
        <dbReference type="PIRSR" id="PIRSR600407-2"/>
    </source>
</evidence>
<gene>
    <name evidence="9" type="primary">LOC120261433</name>
</gene>
<feature type="transmembrane region" description="Helical" evidence="7">
    <location>
        <begin position="36"/>
        <end position="55"/>
    </location>
</feature>
<evidence type="ECO:0000256" key="2">
    <source>
        <dbReference type="ARBA" id="ARBA00022801"/>
    </source>
</evidence>
<evidence type="ECO:0000256" key="1">
    <source>
        <dbReference type="ARBA" id="ARBA00009283"/>
    </source>
</evidence>
<keyword evidence="4" id="KW-0067">ATP-binding</keyword>
<dbReference type="AlphaFoldDB" id="A0AB40BD94"/>
<dbReference type="GO" id="GO:0009134">
    <property type="term" value="P:nucleoside diphosphate catabolic process"/>
    <property type="evidence" value="ECO:0007669"/>
    <property type="project" value="TreeGrafter"/>
</dbReference>
<feature type="compositionally biased region" description="Polar residues" evidence="6">
    <location>
        <begin position="7"/>
        <end position="23"/>
    </location>
</feature>
<dbReference type="PROSITE" id="PS01238">
    <property type="entry name" value="GDA1_CD39_NTPASE"/>
    <property type="match status" value="1"/>
</dbReference>
<evidence type="ECO:0000256" key="3">
    <source>
        <dbReference type="PIRSR" id="PIRSR600407-1"/>
    </source>
</evidence>
<dbReference type="GO" id="GO:0016020">
    <property type="term" value="C:membrane"/>
    <property type="evidence" value="ECO:0007669"/>
    <property type="project" value="TreeGrafter"/>
</dbReference>
<evidence type="ECO:0000256" key="7">
    <source>
        <dbReference type="SAM" id="Phobius"/>
    </source>
</evidence>
<dbReference type="GeneID" id="120261433"/>
<dbReference type="Gene3D" id="3.30.420.150">
    <property type="entry name" value="Exopolyphosphatase. Domain 2"/>
    <property type="match status" value="1"/>
</dbReference>
<evidence type="ECO:0000256" key="6">
    <source>
        <dbReference type="SAM" id="MobiDB-lite"/>
    </source>
</evidence>
<evidence type="ECO:0000313" key="8">
    <source>
        <dbReference type="Proteomes" id="UP001515500"/>
    </source>
</evidence>
<dbReference type="RefSeq" id="XP_039125254.1">
    <property type="nucleotide sequence ID" value="XM_039269320.1"/>
</dbReference>
<keyword evidence="7" id="KW-0472">Membrane</keyword>
<keyword evidence="8" id="KW-1185">Reference proteome</keyword>
<accession>A0AB40BD94</accession>
<feature type="binding site" evidence="4">
    <location>
        <begin position="218"/>
        <end position="222"/>
    </location>
    <ligand>
        <name>ATP</name>
        <dbReference type="ChEBI" id="CHEBI:30616"/>
    </ligand>
</feature>
<proteinExistence type="inferred from homology"/>
<name>A0AB40BD94_DIOCR</name>
<feature type="region of interest" description="Disordered" evidence="6">
    <location>
        <begin position="1"/>
        <end position="23"/>
    </location>
</feature>
<organism evidence="8 9">
    <name type="scientific">Dioscorea cayennensis subsp. rotundata</name>
    <name type="common">White Guinea yam</name>
    <name type="synonym">Dioscorea rotundata</name>
    <dbReference type="NCBI Taxonomy" id="55577"/>
    <lineage>
        <taxon>Eukaryota</taxon>
        <taxon>Viridiplantae</taxon>
        <taxon>Streptophyta</taxon>
        <taxon>Embryophyta</taxon>
        <taxon>Tracheophyta</taxon>
        <taxon>Spermatophyta</taxon>
        <taxon>Magnoliopsida</taxon>
        <taxon>Liliopsida</taxon>
        <taxon>Dioscoreales</taxon>
        <taxon>Dioscoreaceae</taxon>
        <taxon>Dioscorea</taxon>
    </lineage>
</organism>
<feature type="active site" description="Proton acceptor" evidence="3">
    <location>
        <position position="188"/>
    </location>
</feature>
<keyword evidence="4" id="KW-0547">Nucleotide-binding</keyword>
<keyword evidence="2 5" id="KW-0378">Hydrolase</keyword>
<dbReference type="Pfam" id="PF01150">
    <property type="entry name" value="GDA1_CD39"/>
    <property type="match status" value="1"/>
</dbReference>
<dbReference type="GO" id="GO:0017110">
    <property type="term" value="F:nucleoside diphosphate phosphatase activity"/>
    <property type="evidence" value="ECO:0007669"/>
    <property type="project" value="TreeGrafter"/>
</dbReference>
<protein>
    <submittedName>
        <fullName evidence="9">Probable apyrase 6</fullName>
    </submittedName>
</protein>
<dbReference type="Proteomes" id="UP001515500">
    <property type="component" value="Chromosome 5"/>
</dbReference>
<feature type="transmembrane region" description="Helical" evidence="7">
    <location>
        <begin position="480"/>
        <end position="499"/>
    </location>
</feature>
<keyword evidence="7" id="KW-1133">Transmembrane helix</keyword>
<keyword evidence="7" id="KW-0812">Transmembrane</keyword>
<dbReference type="InterPro" id="IPR000407">
    <property type="entry name" value="GDA1_CD39_NTPase"/>
</dbReference>
<reference evidence="9" key="1">
    <citation type="submission" date="2025-08" db="UniProtKB">
        <authorList>
            <consortium name="RefSeq"/>
        </authorList>
    </citation>
    <scope>IDENTIFICATION</scope>
</reference>
<dbReference type="GO" id="GO:0005524">
    <property type="term" value="F:ATP binding"/>
    <property type="evidence" value="ECO:0007669"/>
    <property type="project" value="UniProtKB-KW"/>
</dbReference>
<evidence type="ECO:0000256" key="5">
    <source>
        <dbReference type="RuleBase" id="RU003833"/>
    </source>
</evidence>
<evidence type="ECO:0000313" key="9">
    <source>
        <dbReference type="RefSeq" id="XP_039125254.1"/>
    </source>
</evidence>
<sequence>MRRRNARPQTSDSDPTTTMFVHNPNSRKPKSLFCRLWIPVAVSALIVVFLVLYIFSRRRFANNFGVIIDGGSTGTRIHVFLYRMGRDFMPEIDFEGSAAIRVAPGLSSFAAEPEKAGELIRELVEFGKGRVPRDLWGDTEVRLMATAGLRLLDVGAQERILDACRKVLKFSGFRFQDDWASVISGSDEGIYAWVAANYALGTLGSHPQNTTGIIELGGASAQVSFVSNEPVPPEFSHVLKFGEVTYNLYSHSFLHLGQNVAYRSLRELLNSRDFKSSIESDVTEYKDPCTPKGYSDGVRLSKIGGVLSSQEKYHPVAHANGNFSECRTSALMLIQNKKEKCLYATCNLGSAFIPKLNGRFLATENFFHTSKFFELRPTSLLSDMMLAGERFCQEDWSKLKQKYPTLEEEDLLQYCFSSAYIIALLHDSLGIALEDTRIQFTNQVGGIPLDWALGAFIMQRSWKPNADHLSLVTATVYEDFGFLSLCIVSILLISMAWCASRWKKRTQMKTIYDMEKGRYIIRHIKR</sequence>
<dbReference type="Gene3D" id="3.30.420.40">
    <property type="match status" value="1"/>
</dbReference>
<comment type="similarity">
    <text evidence="1 5">Belongs to the GDA1/CD39 NTPase family.</text>
</comment>
<dbReference type="PANTHER" id="PTHR11782:SF79">
    <property type="entry name" value="OS08G0436100 PROTEIN"/>
    <property type="match status" value="1"/>
</dbReference>
<dbReference type="PANTHER" id="PTHR11782">
    <property type="entry name" value="ADENOSINE/GUANOSINE DIPHOSPHATASE"/>
    <property type="match status" value="1"/>
</dbReference>